<evidence type="ECO:0000256" key="1">
    <source>
        <dbReference type="ARBA" id="ARBA00000971"/>
    </source>
</evidence>
<protein>
    <recommendedName>
        <fullName evidence="4">Peptidyl-prolyl cis-trans isomerase</fullName>
        <ecNumber evidence="4">5.2.1.8</ecNumber>
    </recommendedName>
</protein>
<dbReference type="EMBL" id="JBHSGW010000027">
    <property type="protein sequence ID" value="MFC4740914.1"/>
    <property type="molecule type" value="Genomic_DNA"/>
</dbReference>
<proteinExistence type="inferred from homology"/>
<reference evidence="7" key="1">
    <citation type="journal article" date="2019" name="Int. J. Syst. Evol. Microbiol.">
        <title>The Global Catalogue of Microorganisms (GCM) 10K type strain sequencing project: providing services to taxonomists for standard genome sequencing and annotation.</title>
        <authorList>
            <consortium name="The Broad Institute Genomics Platform"/>
            <consortium name="The Broad Institute Genome Sequencing Center for Infectious Disease"/>
            <person name="Wu L."/>
            <person name="Ma J."/>
        </authorList>
    </citation>
    <scope>NUCLEOTIDE SEQUENCE [LARGE SCALE GENOMIC DNA]</scope>
    <source>
        <strain evidence="7">CCUG 50349</strain>
    </source>
</reference>
<keyword evidence="2 3" id="KW-0697">Rotamase</keyword>
<sequence length="184" mass="20966">MKIKKIILLAIIGIFSINCTNQQARKPVSQSSGSFINESIERNKVLIAEEEEAIDKFIKNDSLNEYISSPKGYWYSYNTKIDEATNTPIRGDIAYFDYEIKKLDGTTIYTKEELKPQTYYVDKENILMGLRDGIKIMKKGEEITFLFPSHSGFGYHGDNNKIGTNEPLLCTVTLNDIKKDTSNN</sequence>
<dbReference type="InterPro" id="IPR046357">
    <property type="entry name" value="PPIase_dom_sf"/>
</dbReference>
<evidence type="ECO:0000256" key="4">
    <source>
        <dbReference type="RuleBase" id="RU003915"/>
    </source>
</evidence>
<comment type="similarity">
    <text evidence="4">Belongs to the FKBP-type PPIase family.</text>
</comment>
<name>A0ABV9P9D4_9FLAO</name>
<dbReference type="PROSITE" id="PS50059">
    <property type="entry name" value="FKBP_PPIASE"/>
    <property type="match status" value="1"/>
</dbReference>
<keyword evidence="7" id="KW-1185">Reference proteome</keyword>
<dbReference type="SUPFAM" id="SSF54534">
    <property type="entry name" value="FKBP-like"/>
    <property type="match status" value="1"/>
</dbReference>
<dbReference type="Pfam" id="PF00254">
    <property type="entry name" value="FKBP_C"/>
    <property type="match status" value="1"/>
</dbReference>
<dbReference type="Gene3D" id="3.10.50.40">
    <property type="match status" value="1"/>
</dbReference>
<dbReference type="Proteomes" id="UP001595885">
    <property type="component" value="Unassembled WGS sequence"/>
</dbReference>
<accession>A0ABV9P9D4</accession>
<keyword evidence="3 4" id="KW-0413">Isomerase</keyword>
<evidence type="ECO:0000313" key="6">
    <source>
        <dbReference type="EMBL" id="MFC4740914.1"/>
    </source>
</evidence>
<evidence type="ECO:0000313" key="7">
    <source>
        <dbReference type="Proteomes" id="UP001595885"/>
    </source>
</evidence>
<evidence type="ECO:0000256" key="2">
    <source>
        <dbReference type="ARBA" id="ARBA00023110"/>
    </source>
</evidence>
<organism evidence="6 7">
    <name type="scientific">Flavobacterium ponti</name>
    <dbReference type="NCBI Taxonomy" id="665133"/>
    <lineage>
        <taxon>Bacteria</taxon>
        <taxon>Pseudomonadati</taxon>
        <taxon>Bacteroidota</taxon>
        <taxon>Flavobacteriia</taxon>
        <taxon>Flavobacteriales</taxon>
        <taxon>Flavobacteriaceae</taxon>
        <taxon>Flavobacterium</taxon>
    </lineage>
</organism>
<comment type="caution">
    <text evidence="6">The sequence shown here is derived from an EMBL/GenBank/DDBJ whole genome shotgun (WGS) entry which is preliminary data.</text>
</comment>
<comment type="catalytic activity">
    <reaction evidence="1 3 4">
        <text>[protein]-peptidylproline (omega=180) = [protein]-peptidylproline (omega=0)</text>
        <dbReference type="Rhea" id="RHEA:16237"/>
        <dbReference type="Rhea" id="RHEA-COMP:10747"/>
        <dbReference type="Rhea" id="RHEA-COMP:10748"/>
        <dbReference type="ChEBI" id="CHEBI:83833"/>
        <dbReference type="ChEBI" id="CHEBI:83834"/>
        <dbReference type="EC" id="5.2.1.8"/>
    </reaction>
</comment>
<feature type="domain" description="PPIase FKBP-type" evidence="5">
    <location>
        <begin position="91"/>
        <end position="178"/>
    </location>
</feature>
<dbReference type="NCBIfam" id="TIGR03516">
    <property type="entry name" value="ppisom_GldI"/>
    <property type="match status" value="1"/>
</dbReference>
<dbReference type="InterPro" id="IPR019869">
    <property type="entry name" value="Motility-assoc_PPIase_GldI"/>
</dbReference>
<evidence type="ECO:0000256" key="3">
    <source>
        <dbReference type="PROSITE-ProRule" id="PRU00277"/>
    </source>
</evidence>
<dbReference type="RefSeq" id="WP_379743215.1">
    <property type="nucleotide sequence ID" value="NZ_JBHSGW010000027.1"/>
</dbReference>
<evidence type="ECO:0000259" key="5">
    <source>
        <dbReference type="PROSITE" id="PS50059"/>
    </source>
</evidence>
<dbReference type="EC" id="5.2.1.8" evidence="4"/>
<gene>
    <name evidence="6" type="primary">gldI</name>
    <name evidence="6" type="ORF">ACFO3U_13005</name>
</gene>
<dbReference type="InterPro" id="IPR001179">
    <property type="entry name" value="PPIase_FKBP_dom"/>
</dbReference>